<protein>
    <submittedName>
        <fullName evidence="1">Uncharacterized protein</fullName>
    </submittedName>
</protein>
<accession>A0A0K1JKD0</accession>
<gene>
    <name evidence="1" type="ORF">VV02_17105</name>
</gene>
<name>A0A0K1JKD0_9MICO</name>
<organism evidence="1 2">
    <name type="scientific">Luteipulveratus mongoliensis</name>
    <dbReference type="NCBI Taxonomy" id="571913"/>
    <lineage>
        <taxon>Bacteria</taxon>
        <taxon>Bacillati</taxon>
        <taxon>Actinomycetota</taxon>
        <taxon>Actinomycetes</taxon>
        <taxon>Micrococcales</taxon>
        <taxon>Dermacoccaceae</taxon>
        <taxon>Luteipulveratus</taxon>
    </lineage>
</organism>
<dbReference type="STRING" id="571913.VV02_17105"/>
<keyword evidence="2" id="KW-1185">Reference proteome</keyword>
<evidence type="ECO:0000313" key="1">
    <source>
        <dbReference type="EMBL" id="AKU17172.1"/>
    </source>
</evidence>
<dbReference type="KEGG" id="lmoi:VV02_17105"/>
<proteinExistence type="predicted"/>
<dbReference type="AlphaFoldDB" id="A0A0K1JKD0"/>
<sequence>MVRQMLLDLLPGTAIGRREGDALPATMTQQRKDLYNFLPAVMFARPTFCKISQECRFFTETTHL</sequence>
<reference evidence="1 2" key="1">
    <citation type="submission" date="2015-03" db="EMBL/GenBank/DDBJ databases">
        <title>Luteipulveratus halotolerans sp. nov., a novel actinobacterium (Dermacoccaceae) from Sarawak, Malaysia.</title>
        <authorList>
            <person name="Juboi H."/>
            <person name="Basik A."/>
            <person name="Shamsul S.S."/>
            <person name="Arnold P."/>
            <person name="Schmitt E.K."/>
            <person name="Sanglier J.-J."/>
            <person name="Yeo T."/>
        </authorList>
    </citation>
    <scope>NUCLEOTIDE SEQUENCE [LARGE SCALE GENOMIC DNA]</scope>
    <source>
        <strain evidence="1 2">MN07-A0370</strain>
    </source>
</reference>
<evidence type="ECO:0000313" key="2">
    <source>
        <dbReference type="Proteomes" id="UP000066480"/>
    </source>
</evidence>
<dbReference type="EMBL" id="CP011112">
    <property type="protein sequence ID" value="AKU17172.1"/>
    <property type="molecule type" value="Genomic_DNA"/>
</dbReference>
<dbReference type="Proteomes" id="UP000066480">
    <property type="component" value="Chromosome"/>
</dbReference>